<dbReference type="AlphaFoldDB" id="A0A2A2SHU7"/>
<gene>
    <name evidence="14" type="ORF">CKY28_05700</name>
</gene>
<dbReference type="SUPFAM" id="SSF52172">
    <property type="entry name" value="CheY-like"/>
    <property type="match status" value="1"/>
</dbReference>
<dbReference type="GO" id="GO:0006355">
    <property type="term" value="P:regulation of DNA-templated transcription"/>
    <property type="evidence" value="ECO:0007669"/>
    <property type="project" value="InterPro"/>
</dbReference>
<dbReference type="Gene3D" id="3.30.565.10">
    <property type="entry name" value="Histidine kinase-like ATPase, C-terminal domain"/>
    <property type="match status" value="1"/>
</dbReference>
<dbReference type="SMART" id="SM00387">
    <property type="entry name" value="HATPase_c"/>
    <property type="match status" value="1"/>
</dbReference>
<dbReference type="GO" id="GO:0005886">
    <property type="term" value="C:plasma membrane"/>
    <property type="evidence" value="ECO:0007669"/>
    <property type="project" value="TreeGrafter"/>
</dbReference>
<dbReference type="PANTHER" id="PTHR43047:SF72">
    <property type="entry name" value="OSMOSENSING HISTIDINE PROTEIN KINASE SLN1"/>
    <property type="match status" value="1"/>
</dbReference>
<feature type="domain" description="HAMP" evidence="13">
    <location>
        <begin position="220"/>
        <end position="271"/>
    </location>
</feature>
<feature type="domain" description="PAS" evidence="11">
    <location>
        <begin position="276"/>
        <end position="348"/>
    </location>
</feature>
<dbReference type="PROSITE" id="PS50885">
    <property type="entry name" value="HAMP"/>
    <property type="match status" value="1"/>
</dbReference>
<dbReference type="EC" id="2.7.13.3" evidence="3"/>
<feature type="modified residue" description="4-aspartylphosphate" evidence="7">
    <location>
        <position position="712"/>
    </location>
</feature>
<dbReference type="InterPro" id="IPR001610">
    <property type="entry name" value="PAC"/>
</dbReference>
<evidence type="ECO:0000313" key="14">
    <source>
        <dbReference type="EMBL" id="PAX08847.1"/>
    </source>
</evidence>
<dbReference type="SUPFAM" id="SSF47384">
    <property type="entry name" value="Homodimeric domain of signal transducing histidine kinase"/>
    <property type="match status" value="1"/>
</dbReference>
<dbReference type="InterPro" id="IPR001789">
    <property type="entry name" value="Sig_transdc_resp-reg_receiver"/>
</dbReference>
<dbReference type="Pfam" id="PF00512">
    <property type="entry name" value="HisKA"/>
    <property type="match status" value="1"/>
</dbReference>
<dbReference type="Gene3D" id="3.30.450.20">
    <property type="entry name" value="PAS domain"/>
    <property type="match status" value="1"/>
</dbReference>
<sequence length="781" mass="84312">MSAFPSRVARWWADRPLATKGLVVVAVPLLALIAAIVALTLVGRAEARAEQDVRLTIAIQTDVHEVHALLAEAASGVRGYLLTGEPRFLSPYVRAEAALPAVLDRLRGRIRDRQAAERLRRIERLTARKRAGLAALREARGAGGPAILGRADILQALTANKAVLDALRLEIALMQDRERELLAERRAQADAVHRRGLLVTGLTGLVGLAGSLFAVFLFSSGIVRRVQRLERDAVLLARGEAVDPAPPARDEVGQLAARLAEASALLRAREQALRDSEERFRLVVEGVRDYGIFALDPDGIVTSWNAGAERIKGWTADEILGRHFSVFYPEDQRAERPARNLAEAAANGRAEDEGWRVRKDGSRFWANVVITALRDEAGTLRGFSKITRDITERRRAEEALDAARLEAEEASAAKSAFLSRMSHELRTPLNAILGFAQLLELEGDALPPGQRAAADQILRAGRHLLTLIDEVLDIARIEAGKLPLDLEPVPLDVVIAEAVSLSGPQARGRAVSIEVADATGATVLADRRRLLQVLLNLLSNAVKYNRDGGRVAVAVERRDGEAQVAVTDTGLGVEPAVAGRLFRPFERLGEAARTAEGTGLGLALSRSLVEAMGGAIGWKPRPDGAPGACFWFRLPLAADVVAPARSPEPATPAGFDGRGRTILLIEDNLANAELIEALAARCWPDVRLLAAMQARIGLAMAREHRPDLVLLDLHLPDESGAWVLDRLRAEMPTVPVLLLTADAPAARADWRARGARAVLTKPVDLGALIRAAEELLAEEPA</sequence>
<dbReference type="InterPro" id="IPR011006">
    <property type="entry name" value="CheY-like_superfamily"/>
</dbReference>
<evidence type="ECO:0000313" key="15">
    <source>
        <dbReference type="Proteomes" id="UP000218151"/>
    </source>
</evidence>
<feature type="domain" description="PAC" evidence="12">
    <location>
        <begin position="350"/>
        <end position="402"/>
    </location>
</feature>
<dbReference type="InterPro" id="IPR005467">
    <property type="entry name" value="His_kinase_dom"/>
</dbReference>
<dbReference type="SMART" id="SM00448">
    <property type="entry name" value="REC"/>
    <property type="match status" value="1"/>
</dbReference>
<dbReference type="GO" id="GO:0000155">
    <property type="term" value="F:phosphorelay sensor kinase activity"/>
    <property type="evidence" value="ECO:0007669"/>
    <property type="project" value="InterPro"/>
</dbReference>
<dbReference type="PROSITE" id="PS50112">
    <property type="entry name" value="PAS"/>
    <property type="match status" value="1"/>
</dbReference>
<evidence type="ECO:0000256" key="7">
    <source>
        <dbReference type="PROSITE-ProRule" id="PRU00169"/>
    </source>
</evidence>
<feature type="domain" description="Response regulatory" evidence="10">
    <location>
        <begin position="661"/>
        <end position="776"/>
    </location>
</feature>
<evidence type="ECO:0000256" key="5">
    <source>
        <dbReference type="ARBA" id="ARBA00022679"/>
    </source>
</evidence>
<evidence type="ECO:0000259" key="10">
    <source>
        <dbReference type="PROSITE" id="PS50110"/>
    </source>
</evidence>
<dbReference type="NCBIfam" id="TIGR00229">
    <property type="entry name" value="sensory_box"/>
    <property type="match status" value="1"/>
</dbReference>
<dbReference type="InterPro" id="IPR000014">
    <property type="entry name" value="PAS"/>
</dbReference>
<dbReference type="Pfam" id="PF05227">
    <property type="entry name" value="CHASE3"/>
    <property type="match status" value="1"/>
</dbReference>
<dbReference type="InterPro" id="IPR003594">
    <property type="entry name" value="HATPase_dom"/>
</dbReference>
<feature type="domain" description="Histidine kinase" evidence="9">
    <location>
        <begin position="420"/>
        <end position="638"/>
    </location>
</feature>
<evidence type="ECO:0000256" key="2">
    <source>
        <dbReference type="ARBA" id="ARBA00004370"/>
    </source>
</evidence>
<evidence type="ECO:0000259" key="11">
    <source>
        <dbReference type="PROSITE" id="PS50112"/>
    </source>
</evidence>
<dbReference type="PROSITE" id="PS50110">
    <property type="entry name" value="RESPONSE_REGULATORY"/>
    <property type="match status" value="1"/>
</dbReference>
<accession>A0A2A2SHU7</accession>
<evidence type="ECO:0000259" key="13">
    <source>
        <dbReference type="PROSITE" id="PS50885"/>
    </source>
</evidence>
<feature type="transmembrane region" description="Helical" evidence="8">
    <location>
        <begin position="20"/>
        <end position="42"/>
    </location>
</feature>
<dbReference type="InterPro" id="IPR000700">
    <property type="entry name" value="PAS-assoc_C"/>
</dbReference>
<dbReference type="Proteomes" id="UP000218151">
    <property type="component" value="Unassembled WGS sequence"/>
</dbReference>
<keyword evidence="8" id="KW-0472">Membrane</keyword>
<name>A0A2A2SHU7_9SPHN</name>
<keyword evidence="6 14" id="KW-0418">Kinase</keyword>
<dbReference type="Gene3D" id="1.10.287.130">
    <property type="match status" value="1"/>
</dbReference>
<dbReference type="InterPro" id="IPR036097">
    <property type="entry name" value="HisK_dim/P_sf"/>
</dbReference>
<dbReference type="PRINTS" id="PR00344">
    <property type="entry name" value="BCTRLSENSOR"/>
</dbReference>
<keyword evidence="4 7" id="KW-0597">Phosphoprotein</keyword>
<comment type="subcellular location">
    <subcellularLocation>
        <location evidence="2">Membrane</location>
    </subcellularLocation>
</comment>
<reference evidence="15" key="1">
    <citation type="submission" date="2017-09" db="EMBL/GenBank/DDBJ databases">
        <authorList>
            <person name="Feng G."/>
            <person name="Zhu H."/>
        </authorList>
    </citation>
    <scope>NUCLEOTIDE SEQUENCE [LARGE SCALE GENOMIC DNA]</scope>
    <source>
        <strain evidence="15">1PNM-20</strain>
    </source>
</reference>
<dbReference type="Pfam" id="PF02518">
    <property type="entry name" value="HATPase_c"/>
    <property type="match status" value="1"/>
</dbReference>
<dbReference type="EMBL" id="NSLI01000002">
    <property type="protein sequence ID" value="PAX08847.1"/>
    <property type="molecule type" value="Genomic_DNA"/>
</dbReference>
<comment type="caution">
    <text evidence="14">The sequence shown here is derived from an EMBL/GenBank/DDBJ whole genome shotgun (WGS) entry which is preliminary data.</text>
</comment>
<dbReference type="Pfam" id="PF00989">
    <property type="entry name" value="PAS"/>
    <property type="match status" value="1"/>
</dbReference>
<dbReference type="SMART" id="SM00388">
    <property type="entry name" value="HisKA"/>
    <property type="match status" value="1"/>
</dbReference>
<dbReference type="SUPFAM" id="SSF55874">
    <property type="entry name" value="ATPase domain of HSP90 chaperone/DNA topoisomerase II/histidine kinase"/>
    <property type="match status" value="1"/>
</dbReference>
<dbReference type="Pfam" id="PF00072">
    <property type="entry name" value="Response_reg"/>
    <property type="match status" value="1"/>
</dbReference>
<organism evidence="14 15">
    <name type="scientific">Sphingomonas lenta</name>
    <dbReference type="NCBI Taxonomy" id="1141887"/>
    <lineage>
        <taxon>Bacteria</taxon>
        <taxon>Pseudomonadati</taxon>
        <taxon>Pseudomonadota</taxon>
        <taxon>Alphaproteobacteria</taxon>
        <taxon>Sphingomonadales</taxon>
        <taxon>Sphingomonadaceae</taxon>
        <taxon>Sphingomonas</taxon>
    </lineage>
</organism>
<evidence type="ECO:0000259" key="9">
    <source>
        <dbReference type="PROSITE" id="PS50109"/>
    </source>
</evidence>
<dbReference type="PROSITE" id="PS50109">
    <property type="entry name" value="HIS_KIN"/>
    <property type="match status" value="1"/>
</dbReference>
<dbReference type="RefSeq" id="WP_095997358.1">
    <property type="nucleotide sequence ID" value="NZ_NSLI01000002.1"/>
</dbReference>
<evidence type="ECO:0000256" key="1">
    <source>
        <dbReference type="ARBA" id="ARBA00000085"/>
    </source>
</evidence>
<proteinExistence type="predicted"/>
<keyword evidence="15" id="KW-1185">Reference proteome</keyword>
<dbReference type="InterPro" id="IPR007891">
    <property type="entry name" value="CHASE3"/>
</dbReference>
<dbReference type="InterPro" id="IPR003660">
    <property type="entry name" value="HAMP_dom"/>
</dbReference>
<evidence type="ECO:0000256" key="8">
    <source>
        <dbReference type="SAM" id="Phobius"/>
    </source>
</evidence>
<dbReference type="CDD" id="cd00130">
    <property type="entry name" value="PAS"/>
    <property type="match status" value="1"/>
</dbReference>
<evidence type="ECO:0000259" key="12">
    <source>
        <dbReference type="PROSITE" id="PS50113"/>
    </source>
</evidence>
<keyword evidence="5" id="KW-0808">Transferase</keyword>
<comment type="catalytic activity">
    <reaction evidence="1">
        <text>ATP + protein L-histidine = ADP + protein N-phospho-L-histidine.</text>
        <dbReference type="EC" id="2.7.13.3"/>
    </reaction>
</comment>
<dbReference type="InterPro" id="IPR004358">
    <property type="entry name" value="Sig_transdc_His_kin-like_C"/>
</dbReference>
<dbReference type="SUPFAM" id="SSF55785">
    <property type="entry name" value="PYP-like sensor domain (PAS domain)"/>
    <property type="match status" value="1"/>
</dbReference>
<dbReference type="Gene3D" id="6.10.340.10">
    <property type="match status" value="1"/>
</dbReference>
<keyword evidence="8" id="KW-1133">Transmembrane helix</keyword>
<dbReference type="InterPro" id="IPR036890">
    <property type="entry name" value="HATPase_C_sf"/>
</dbReference>
<keyword evidence="8" id="KW-0812">Transmembrane</keyword>
<dbReference type="PANTHER" id="PTHR43047">
    <property type="entry name" value="TWO-COMPONENT HISTIDINE PROTEIN KINASE"/>
    <property type="match status" value="1"/>
</dbReference>
<dbReference type="InterPro" id="IPR035965">
    <property type="entry name" value="PAS-like_dom_sf"/>
</dbReference>
<dbReference type="InterPro" id="IPR013767">
    <property type="entry name" value="PAS_fold"/>
</dbReference>
<dbReference type="SMART" id="SM00086">
    <property type="entry name" value="PAC"/>
    <property type="match status" value="1"/>
</dbReference>
<evidence type="ECO:0000256" key="3">
    <source>
        <dbReference type="ARBA" id="ARBA00012438"/>
    </source>
</evidence>
<dbReference type="OrthoDB" id="9801651at2"/>
<dbReference type="GO" id="GO:0009927">
    <property type="term" value="F:histidine phosphotransfer kinase activity"/>
    <property type="evidence" value="ECO:0007669"/>
    <property type="project" value="TreeGrafter"/>
</dbReference>
<feature type="transmembrane region" description="Helical" evidence="8">
    <location>
        <begin position="196"/>
        <end position="218"/>
    </location>
</feature>
<dbReference type="PROSITE" id="PS50113">
    <property type="entry name" value="PAC"/>
    <property type="match status" value="1"/>
</dbReference>
<dbReference type="CDD" id="cd00082">
    <property type="entry name" value="HisKA"/>
    <property type="match status" value="1"/>
</dbReference>
<dbReference type="Gene3D" id="3.40.50.2300">
    <property type="match status" value="1"/>
</dbReference>
<dbReference type="InterPro" id="IPR003661">
    <property type="entry name" value="HisK_dim/P_dom"/>
</dbReference>
<evidence type="ECO:0000256" key="6">
    <source>
        <dbReference type="ARBA" id="ARBA00022777"/>
    </source>
</evidence>
<protein>
    <recommendedName>
        <fullName evidence="3">histidine kinase</fullName>
        <ecNumber evidence="3">2.7.13.3</ecNumber>
    </recommendedName>
</protein>
<evidence type="ECO:0000256" key="4">
    <source>
        <dbReference type="ARBA" id="ARBA00022553"/>
    </source>
</evidence>
<dbReference type="SMART" id="SM00091">
    <property type="entry name" value="PAS"/>
    <property type="match status" value="1"/>
</dbReference>
<dbReference type="CDD" id="cd19410">
    <property type="entry name" value="HK9-like_sensor"/>
    <property type="match status" value="1"/>
</dbReference>